<organism evidence="4 5">
    <name type="scientific">Methanoculleus frigidifontis</name>
    <dbReference type="NCBI Taxonomy" id="2584085"/>
    <lineage>
        <taxon>Archaea</taxon>
        <taxon>Methanobacteriati</taxon>
        <taxon>Methanobacteriota</taxon>
        <taxon>Stenosarchaea group</taxon>
        <taxon>Methanomicrobia</taxon>
        <taxon>Methanomicrobiales</taxon>
        <taxon>Methanomicrobiaceae</taxon>
        <taxon>Methanoculleus</taxon>
    </lineage>
</organism>
<dbReference type="InterPro" id="IPR002586">
    <property type="entry name" value="CobQ/CobB/MinD/ParA_Nub-bd_dom"/>
</dbReference>
<sequence length="261" mass="27591">MIRAYTIASGKGGTGKTTVTANLGTALAQYGKETYIIDADVGMANLGLVLGLENASITLHEVLAGKAKIGDAIYDGPQGLKVVPSGISLKGFQDADPKRLKDVMGELVSRCDFLLFDAPAGLGSDAVIPLAIADEVILVVNPEISSLVDALKVKILTEMVGGAVKGAILNRATLQDSELSRQKIQQVLGVPIIDVIPEDPNVRRSSACKVPVVSRHPDSPSSAAFRRIAATLAGIEYTEAIEEKDEGFIEKLARTLFRRPS</sequence>
<protein>
    <submittedName>
        <fullName evidence="4">Septum site-determining protein MinD</fullName>
    </submittedName>
</protein>
<feature type="domain" description="CobQ/CobB/MinD/ParA nucleotide binding" evidence="3">
    <location>
        <begin position="6"/>
        <end position="209"/>
    </location>
</feature>
<dbReference type="Pfam" id="PF01656">
    <property type="entry name" value="CbiA"/>
    <property type="match status" value="1"/>
</dbReference>
<evidence type="ECO:0000313" key="5">
    <source>
        <dbReference type="Proteomes" id="UP001168338"/>
    </source>
</evidence>
<gene>
    <name evidence="4" type="ORF">FGU65_07190</name>
</gene>
<name>A0ABT8M9T6_9EURY</name>
<keyword evidence="1" id="KW-0547">Nucleotide-binding</keyword>
<keyword evidence="5" id="KW-1185">Reference proteome</keyword>
<dbReference type="Proteomes" id="UP001168338">
    <property type="component" value="Unassembled WGS sequence"/>
</dbReference>
<dbReference type="InterPro" id="IPR027417">
    <property type="entry name" value="P-loop_NTPase"/>
</dbReference>
<dbReference type="NCBIfam" id="TIGR01969">
    <property type="entry name" value="minD_arch"/>
    <property type="match status" value="1"/>
</dbReference>
<dbReference type="PIRSF" id="PIRSF003092">
    <property type="entry name" value="MinD"/>
    <property type="match status" value="1"/>
</dbReference>
<evidence type="ECO:0000259" key="3">
    <source>
        <dbReference type="Pfam" id="PF01656"/>
    </source>
</evidence>
<dbReference type="PANTHER" id="PTHR43384:SF10">
    <property type="entry name" value="ATPASE INVOLVED IN CHROMOSOME PARTITIONING, PARA_MIND FAMILY"/>
    <property type="match status" value="1"/>
</dbReference>
<accession>A0ABT8M9T6</accession>
<dbReference type="SUPFAM" id="SSF52540">
    <property type="entry name" value="P-loop containing nucleoside triphosphate hydrolases"/>
    <property type="match status" value="1"/>
</dbReference>
<keyword evidence="2" id="KW-0067">ATP-binding</keyword>
<dbReference type="Gene3D" id="3.40.50.300">
    <property type="entry name" value="P-loop containing nucleotide triphosphate hydrolases"/>
    <property type="match status" value="1"/>
</dbReference>
<evidence type="ECO:0000256" key="2">
    <source>
        <dbReference type="ARBA" id="ARBA00022840"/>
    </source>
</evidence>
<dbReference type="InterPro" id="IPR050625">
    <property type="entry name" value="ParA/MinD_ATPase"/>
</dbReference>
<dbReference type="InterPro" id="IPR010224">
    <property type="entry name" value="MinD_archaea"/>
</dbReference>
<dbReference type="EMBL" id="VCYH01000004">
    <property type="protein sequence ID" value="MDN7024674.1"/>
    <property type="molecule type" value="Genomic_DNA"/>
</dbReference>
<dbReference type="RefSeq" id="WP_301663974.1">
    <property type="nucleotide sequence ID" value="NZ_VCYH01000004.1"/>
</dbReference>
<evidence type="ECO:0000313" key="4">
    <source>
        <dbReference type="EMBL" id="MDN7024674.1"/>
    </source>
</evidence>
<evidence type="ECO:0000256" key="1">
    <source>
        <dbReference type="ARBA" id="ARBA00022741"/>
    </source>
</evidence>
<dbReference type="InterPro" id="IPR025501">
    <property type="entry name" value="MinD_FleN"/>
</dbReference>
<comment type="caution">
    <text evidence="4">The sequence shown here is derived from an EMBL/GenBank/DDBJ whole genome shotgun (WGS) entry which is preliminary data.</text>
</comment>
<proteinExistence type="predicted"/>
<dbReference type="PANTHER" id="PTHR43384">
    <property type="entry name" value="SEPTUM SITE-DETERMINING PROTEIN MIND HOMOLOG, CHLOROPLASTIC-RELATED"/>
    <property type="match status" value="1"/>
</dbReference>
<reference evidence="4" key="1">
    <citation type="submission" date="2019-05" db="EMBL/GenBank/DDBJ databases">
        <title>Methanoculleus sp. FWC-SCC1, a methanogenic archaeon isolated from deep marine cold seep.</title>
        <authorList>
            <person name="Chen Y.-W."/>
            <person name="Chen S.-C."/>
            <person name="Teng N.-H."/>
            <person name="Lai M.-C."/>
        </authorList>
    </citation>
    <scope>NUCLEOTIDE SEQUENCE</scope>
    <source>
        <strain evidence="4">FWC-SCC1</strain>
    </source>
</reference>